<organism evidence="1 2">
    <name type="scientific">Mesorhizobium jarvisii</name>
    <dbReference type="NCBI Taxonomy" id="1777867"/>
    <lineage>
        <taxon>Bacteria</taxon>
        <taxon>Pseudomonadati</taxon>
        <taxon>Pseudomonadota</taxon>
        <taxon>Alphaproteobacteria</taxon>
        <taxon>Hyphomicrobiales</taxon>
        <taxon>Phyllobacteriaceae</taxon>
        <taxon>Mesorhizobium</taxon>
    </lineage>
</organism>
<dbReference type="Proteomes" id="UP000275530">
    <property type="component" value="Unassembled WGS sequence"/>
</dbReference>
<protein>
    <submittedName>
        <fullName evidence="1">Phage portal protein</fullName>
    </submittedName>
</protein>
<comment type="caution">
    <text evidence="1">The sequence shown here is derived from an EMBL/GenBank/DDBJ whole genome shotgun (WGS) entry which is preliminary data.</text>
</comment>
<reference evidence="1 2" key="1">
    <citation type="submission" date="2018-09" db="EMBL/GenBank/DDBJ databases">
        <title>Mesorhizobium carmichaelinearum sp. nov. isolated from Carmichaelinea spp. root nodules in New Zealand.</title>
        <authorList>
            <person name="De Meyer S.E."/>
        </authorList>
    </citation>
    <scope>NUCLEOTIDE SEQUENCE [LARGE SCALE GENOMIC DNA]</scope>
    <source>
        <strain evidence="1 2">LMG 28313</strain>
    </source>
</reference>
<dbReference type="AlphaFoldDB" id="A0A6M7TKC0"/>
<proteinExistence type="predicted"/>
<dbReference type="InterPro" id="IPR006944">
    <property type="entry name" value="Phage/GTA_portal"/>
</dbReference>
<dbReference type="RefSeq" id="WP_081296000.1">
    <property type="nucleotide sequence ID" value="NZ_CP033507.1"/>
</dbReference>
<keyword evidence="2" id="KW-1185">Reference proteome</keyword>
<accession>A0A6M7TKC0</accession>
<evidence type="ECO:0000313" key="1">
    <source>
        <dbReference type="EMBL" id="RJT31097.1"/>
    </source>
</evidence>
<gene>
    <name evidence="1" type="ORF">D3242_22825</name>
</gene>
<evidence type="ECO:0000313" key="2">
    <source>
        <dbReference type="Proteomes" id="UP000275530"/>
    </source>
</evidence>
<dbReference type="InterPro" id="IPR006427">
    <property type="entry name" value="Portal_HK97"/>
</dbReference>
<dbReference type="EMBL" id="QZXA01000009">
    <property type="protein sequence ID" value="RJT31097.1"/>
    <property type="molecule type" value="Genomic_DNA"/>
</dbReference>
<name>A0A6M7TKC0_9HYPH</name>
<dbReference type="NCBIfam" id="TIGR01537">
    <property type="entry name" value="portal_HK97"/>
    <property type="match status" value="1"/>
</dbReference>
<dbReference type="Pfam" id="PF04860">
    <property type="entry name" value="Phage_portal"/>
    <property type="match status" value="1"/>
</dbReference>
<sequence>MSWLSMWWSKPALKVQDPENSRRGSHDSWAGKATTPDAVLQLATAWACIRLKSRVGGSLPLKVHTRGSGLVIDDHPLYSLLHDSPNANQTAMEFWEGQFACMDLRGNAYAEKVYIGQRLVALVPMHPDNTHPYRAADGSRRYRYYDPVTGFHDWGEDKVFHLRSFGTGGLVGLSPISYGRQTLGTALAADEVAGRTFANGLQVSGFAEDQPNAKTNQKQREELVELFDKFSGSERAGKVMPLPPGFSFKELSMKPEDAQLLETRGFHVEEICRWFGVFPILIGHAAQGQTMWGTGVESINLAWLTLYLGPELQRVEQAIEKQLMTAVDRSKFYVEHNVDALLRADSQGRAALYSVQAQNGLKTRNEMRRRENDPPLPGGDVLTVQSNLLPLNMLGKTPPRAVQPAPGEPI</sequence>